<dbReference type="Pfam" id="PF02954">
    <property type="entry name" value="HTH_8"/>
    <property type="match status" value="1"/>
</dbReference>
<sequence length="448" mass="49704">MVDANPTYSLVIVDDDREMRDSLTHLFESVGWQCENYARAELFCEKVRDISPDVILSDVRMPGMDGLALLDYMQTKEDTAPVVLISAHGDIPMAVDAMQKGAYSFLEKPFDPRRLLTVARHAAEQHRMGQDTERLKARLAMLSGLDRILIGQTDEIKILREDVLDYADLDAPAMILGETGTGKEVVARALHDLSVRAKGPFTVLNCATILAEKFESSMFGEIGQVKGMLAASDGGTLFLDEVAACPLAIQAKLLRVIETREFTPIGGDKPVPVDIRIVSASNEDMEAAVAQGRFRSDLLYRLNTLMLNLPTLRERRSDIVMLFSHFLNEYSTVYEISTPELSADDVSALMTHEWPGNVRELRHVAERRILAARRGRGNVGEAIHSNHDVEEVPDTLREAVAAFERELVAKAIRTHKGKMDAVAESLGIGRRTLNEKIVKLGLDKNALL</sequence>
<dbReference type="CDD" id="cd00009">
    <property type="entry name" value="AAA"/>
    <property type="match status" value="1"/>
</dbReference>
<dbReference type="GO" id="GO:0043565">
    <property type="term" value="F:sequence-specific DNA binding"/>
    <property type="evidence" value="ECO:0007669"/>
    <property type="project" value="InterPro"/>
</dbReference>
<dbReference type="InterPro" id="IPR009057">
    <property type="entry name" value="Homeodomain-like_sf"/>
</dbReference>
<dbReference type="PROSITE" id="PS00676">
    <property type="entry name" value="SIGMA54_INTERACT_2"/>
    <property type="match status" value="1"/>
</dbReference>
<dbReference type="SUPFAM" id="SSF46689">
    <property type="entry name" value="Homeodomain-like"/>
    <property type="match status" value="1"/>
</dbReference>
<dbReference type="PROSITE" id="PS50045">
    <property type="entry name" value="SIGMA54_INTERACT_4"/>
    <property type="match status" value="1"/>
</dbReference>
<evidence type="ECO:0000256" key="2">
    <source>
        <dbReference type="ARBA" id="ARBA00022741"/>
    </source>
</evidence>
<dbReference type="InterPro" id="IPR025944">
    <property type="entry name" value="Sigma_54_int_dom_CS"/>
</dbReference>
<dbReference type="InterPro" id="IPR027417">
    <property type="entry name" value="P-loop_NTPase"/>
</dbReference>
<evidence type="ECO:0000256" key="3">
    <source>
        <dbReference type="ARBA" id="ARBA00022840"/>
    </source>
</evidence>
<dbReference type="SMART" id="SM00448">
    <property type="entry name" value="REC"/>
    <property type="match status" value="1"/>
</dbReference>
<keyword evidence="8" id="KW-0804">Transcription</keyword>
<keyword evidence="2" id="KW-0547">Nucleotide-binding</keyword>
<keyword evidence="6" id="KW-0238">DNA-binding</keyword>
<dbReference type="InterPro" id="IPR001789">
    <property type="entry name" value="Sig_transdc_resp-reg_receiver"/>
</dbReference>
<evidence type="ECO:0000256" key="8">
    <source>
        <dbReference type="ARBA" id="ARBA00023163"/>
    </source>
</evidence>
<evidence type="ECO:0000313" key="12">
    <source>
        <dbReference type="EMBL" id="GGF65020.1"/>
    </source>
</evidence>
<dbReference type="PANTHER" id="PTHR32071">
    <property type="entry name" value="TRANSCRIPTIONAL REGULATORY PROTEIN"/>
    <property type="match status" value="1"/>
</dbReference>
<dbReference type="Gene3D" id="1.10.10.60">
    <property type="entry name" value="Homeodomain-like"/>
    <property type="match status" value="1"/>
</dbReference>
<feature type="domain" description="Response regulatory" evidence="11">
    <location>
        <begin position="9"/>
        <end position="123"/>
    </location>
</feature>
<name>A0A917BZJ7_9PROT</name>
<protein>
    <submittedName>
        <fullName evidence="12">Transcriptional regulator</fullName>
    </submittedName>
</protein>
<dbReference type="InterPro" id="IPR002078">
    <property type="entry name" value="Sigma_54_int"/>
</dbReference>
<dbReference type="InterPro" id="IPR011006">
    <property type="entry name" value="CheY-like_superfamily"/>
</dbReference>
<organism evidence="12 13">
    <name type="scientific">Terasakiella brassicae</name>
    <dbReference type="NCBI Taxonomy" id="1634917"/>
    <lineage>
        <taxon>Bacteria</taxon>
        <taxon>Pseudomonadati</taxon>
        <taxon>Pseudomonadota</taxon>
        <taxon>Alphaproteobacteria</taxon>
        <taxon>Rhodospirillales</taxon>
        <taxon>Terasakiellaceae</taxon>
        <taxon>Terasakiella</taxon>
    </lineage>
</organism>
<evidence type="ECO:0000256" key="1">
    <source>
        <dbReference type="ARBA" id="ARBA00022553"/>
    </source>
</evidence>
<dbReference type="Gene3D" id="3.40.50.300">
    <property type="entry name" value="P-loop containing nucleotide triphosphate hydrolases"/>
    <property type="match status" value="1"/>
</dbReference>
<keyword evidence="7" id="KW-0010">Activator</keyword>
<keyword evidence="5" id="KW-0805">Transcription regulation</keyword>
<accession>A0A917BZJ7</accession>
<keyword evidence="4" id="KW-0902">Two-component regulatory system</keyword>
<proteinExistence type="predicted"/>
<evidence type="ECO:0000256" key="5">
    <source>
        <dbReference type="ARBA" id="ARBA00023015"/>
    </source>
</evidence>
<dbReference type="Proteomes" id="UP000632498">
    <property type="component" value="Unassembled WGS sequence"/>
</dbReference>
<dbReference type="PROSITE" id="PS50110">
    <property type="entry name" value="RESPONSE_REGULATORY"/>
    <property type="match status" value="1"/>
</dbReference>
<dbReference type="PANTHER" id="PTHR32071:SF57">
    <property type="entry name" value="C4-DICARBOXYLATE TRANSPORT TRANSCRIPTIONAL REGULATORY PROTEIN DCTD"/>
    <property type="match status" value="1"/>
</dbReference>
<evidence type="ECO:0000259" key="11">
    <source>
        <dbReference type="PROSITE" id="PS50110"/>
    </source>
</evidence>
<keyword evidence="1 9" id="KW-0597">Phosphoprotein</keyword>
<evidence type="ECO:0000256" key="6">
    <source>
        <dbReference type="ARBA" id="ARBA00023125"/>
    </source>
</evidence>
<dbReference type="Pfam" id="PF25601">
    <property type="entry name" value="AAA_lid_14"/>
    <property type="match status" value="1"/>
</dbReference>
<evidence type="ECO:0000256" key="7">
    <source>
        <dbReference type="ARBA" id="ARBA00023159"/>
    </source>
</evidence>
<comment type="caution">
    <text evidence="12">The sequence shown here is derived from an EMBL/GenBank/DDBJ whole genome shotgun (WGS) entry which is preliminary data.</text>
</comment>
<evidence type="ECO:0000259" key="10">
    <source>
        <dbReference type="PROSITE" id="PS50045"/>
    </source>
</evidence>
<evidence type="ECO:0000256" key="4">
    <source>
        <dbReference type="ARBA" id="ARBA00023012"/>
    </source>
</evidence>
<dbReference type="RefSeq" id="WP_188664218.1">
    <property type="nucleotide sequence ID" value="NZ_BMHV01000012.1"/>
</dbReference>
<dbReference type="AlphaFoldDB" id="A0A917BZJ7"/>
<dbReference type="Gene3D" id="3.40.50.2300">
    <property type="match status" value="1"/>
</dbReference>
<dbReference type="PRINTS" id="PR01590">
    <property type="entry name" value="HTHFIS"/>
</dbReference>
<dbReference type="Pfam" id="PF00072">
    <property type="entry name" value="Response_reg"/>
    <property type="match status" value="1"/>
</dbReference>
<dbReference type="SUPFAM" id="SSF52540">
    <property type="entry name" value="P-loop containing nucleoside triphosphate hydrolases"/>
    <property type="match status" value="1"/>
</dbReference>
<dbReference type="InterPro" id="IPR058031">
    <property type="entry name" value="AAA_lid_NorR"/>
</dbReference>
<feature type="domain" description="Sigma-54 factor interaction" evidence="10">
    <location>
        <begin position="149"/>
        <end position="370"/>
    </location>
</feature>
<dbReference type="FunFam" id="3.40.50.2300:FF:000018">
    <property type="entry name" value="DNA-binding transcriptional regulator NtrC"/>
    <property type="match status" value="1"/>
</dbReference>
<dbReference type="SUPFAM" id="SSF52172">
    <property type="entry name" value="CheY-like"/>
    <property type="match status" value="1"/>
</dbReference>
<dbReference type="PROSITE" id="PS00688">
    <property type="entry name" value="SIGMA54_INTERACT_3"/>
    <property type="match status" value="1"/>
</dbReference>
<dbReference type="GO" id="GO:0005524">
    <property type="term" value="F:ATP binding"/>
    <property type="evidence" value="ECO:0007669"/>
    <property type="project" value="UniProtKB-KW"/>
</dbReference>
<evidence type="ECO:0000313" key="13">
    <source>
        <dbReference type="Proteomes" id="UP000632498"/>
    </source>
</evidence>
<dbReference type="Gene3D" id="1.10.8.60">
    <property type="match status" value="1"/>
</dbReference>
<feature type="modified residue" description="4-aspartylphosphate" evidence="9">
    <location>
        <position position="58"/>
    </location>
</feature>
<dbReference type="GO" id="GO:0006355">
    <property type="term" value="P:regulation of DNA-templated transcription"/>
    <property type="evidence" value="ECO:0007669"/>
    <property type="project" value="InterPro"/>
</dbReference>
<dbReference type="InterPro" id="IPR025943">
    <property type="entry name" value="Sigma_54_int_dom_ATP-bd_2"/>
</dbReference>
<reference evidence="12" key="1">
    <citation type="journal article" date="2014" name="Int. J. Syst. Evol. Microbiol.">
        <title>Complete genome sequence of Corynebacterium casei LMG S-19264T (=DSM 44701T), isolated from a smear-ripened cheese.</title>
        <authorList>
            <consortium name="US DOE Joint Genome Institute (JGI-PGF)"/>
            <person name="Walter F."/>
            <person name="Albersmeier A."/>
            <person name="Kalinowski J."/>
            <person name="Ruckert C."/>
        </authorList>
    </citation>
    <scope>NUCLEOTIDE SEQUENCE</scope>
    <source>
        <strain evidence="12">CGMCC 1.15254</strain>
    </source>
</reference>
<dbReference type="FunFam" id="3.40.50.300:FF:000006">
    <property type="entry name" value="DNA-binding transcriptional regulator NtrC"/>
    <property type="match status" value="1"/>
</dbReference>
<keyword evidence="13" id="KW-1185">Reference proteome</keyword>
<keyword evidence="3" id="KW-0067">ATP-binding</keyword>
<reference evidence="12" key="2">
    <citation type="submission" date="2020-09" db="EMBL/GenBank/DDBJ databases">
        <authorList>
            <person name="Sun Q."/>
            <person name="Zhou Y."/>
        </authorList>
    </citation>
    <scope>NUCLEOTIDE SEQUENCE</scope>
    <source>
        <strain evidence="12">CGMCC 1.15254</strain>
    </source>
</reference>
<dbReference type="SMART" id="SM00382">
    <property type="entry name" value="AAA"/>
    <property type="match status" value="1"/>
</dbReference>
<gene>
    <name evidence="12" type="primary">mifR</name>
    <name evidence="12" type="ORF">GCM10011332_18900</name>
</gene>
<dbReference type="InterPro" id="IPR003593">
    <property type="entry name" value="AAA+_ATPase"/>
</dbReference>
<dbReference type="GO" id="GO:0000160">
    <property type="term" value="P:phosphorelay signal transduction system"/>
    <property type="evidence" value="ECO:0007669"/>
    <property type="project" value="UniProtKB-KW"/>
</dbReference>
<evidence type="ECO:0000256" key="9">
    <source>
        <dbReference type="PROSITE-ProRule" id="PRU00169"/>
    </source>
</evidence>
<dbReference type="Pfam" id="PF00158">
    <property type="entry name" value="Sigma54_activat"/>
    <property type="match status" value="1"/>
</dbReference>
<dbReference type="EMBL" id="BMHV01000012">
    <property type="protein sequence ID" value="GGF65020.1"/>
    <property type="molecule type" value="Genomic_DNA"/>
</dbReference>
<dbReference type="InterPro" id="IPR002197">
    <property type="entry name" value="HTH_Fis"/>
</dbReference>